<evidence type="ECO:0000313" key="6">
    <source>
        <dbReference type="EMBL" id="HAC9822732.1"/>
    </source>
</evidence>
<dbReference type="EMBL" id="DAANFV010000017">
    <property type="protein sequence ID" value="HAC9687817.1"/>
    <property type="molecule type" value="Genomic_DNA"/>
</dbReference>
<dbReference type="AlphaFoldDB" id="A0A0G3B9K9"/>
<evidence type="ECO:0000313" key="1">
    <source>
        <dbReference type="EMBL" id="AKJ19962.1"/>
    </source>
</evidence>
<evidence type="ECO:0000313" key="10">
    <source>
        <dbReference type="EMBL" id="HAF0254046.1"/>
    </source>
</evidence>
<reference evidence="4" key="4">
    <citation type="submission" date="2019-01" db="EMBL/GenBank/DDBJ databases">
        <authorList>
            <consortium name="NCBI Pathogen Detection Project"/>
        </authorList>
    </citation>
    <scope>NUCLEOTIDE SEQUENCE</scope>
    <source>
        <strain evidence="10">2011-60-876-1</strain>
        <strain evidence="9">373DRC</strain>
        <strain evidence="6">D14916</strain>
        <strain evidence="7">I32</strain>
        <strain evidence="4">S05012-15</strain>
        <strain evidence="5">S05117-15</strain>
        <strain evidence="8">Typhimurium</strain>
    </source>
</reference>
<dbReference type="Proteomes" id="UP000885258">
    <property type="component" value="Unassembled WGS sequence"/>
</dbReference>
<protein>
    <submittedName>
        <fullName evidence="2">Uncharacterized protein</fullName>
    </submittedName>
</protein>
<dbReference type="EMBL" id="DAATUV010000016">
    <property type="protein sequence ID" value="HAF0196964.1"/>
    <property type="molecule type" value="Genomic_DNA"/>
</dbReference>
<gene>
    <name evidence="11" type="ORF">AU613_17150</name>
    <name evidence="5" type="ORF">G0K70_21905</name>
    <name evidence="4" type="ORF">G0K78_19805</name>
    <name evidence="6" type="ORF">G0L07_13255</name>
    <name evidence="7" type="ORF">G0L24_19140</name>
    <name evidence="8" type="ORF">G1O83_23350</name>
    <name evidence="10" type="ORF">G9C49_004056</name>
    <name evidence="9" type="ORF">GTH89_14730</name>
</gene>
<sequence length="108" mass="12279">MPVRHLNDALLPVAETVHMADMYNTHGLTQFRGVAQRRDAALIWKTQASTGASGSRHSQAETPEPVRLPAVSLVPVYKTRLIRRYRWRTPRRLEAFGNCLGQRTPAFR</sequence>
<evidence type="ECO:0000313" key="3">
    <source>
        <dbReference type="EMBL" id="AKJ20337.1"/>
    </source>
</evidence>
<accession>A0A0G3B9K9</accession>
<name>A0A0G3B9K9_SALTM</name>
<dbReference type="EMBL" id="KP899805">
    <property type="protein sequence ID" value="AKJ20159.1"/>
    <property type="molecule type" value="Genomic_DNA"/>
</dbReference>
<dbReference type="EMBL" id="DAANGX010000042">
    <property type="protein sequence ID" value="HAC9822732.1"/>
    <property type="molecule type" value="Genomic_DNA"/>
</dbReference>
<evidence type="ECO:0000313" key="2">
    <source>
        <dbReference type="EMBL" id="AKJ20159.1"/>
    </source>
</evidence>
<reference evidence="11" key="3">
    <citation type="submission" date="2018-08" db="EMBL/GenBank/DDBJ databases">
        <authorList>
            <person name="Ashton P.M."/>
            <person name="Dallman T."/>
            <person name="Nair S."/>
            <person name="De Pinna E."/>
            <person name="Peters T."/>
            <person name="Grant K."/>
        </authorList>
    </citation>
    <scope>NUCLEOTIDE SEQUENCE [LARGE SCALE GENOMIC DNA]</scope>
    <source>
        <strain evidence="11">29290</strain>
    </source>
</reference>
<geneLocation type="plasmid" evidence="1">
    <name>pF8475</name>
</geneLocation>
<dbReference type="EMBL" id="KP899804">
    <property type="protein sequence ID" value="AKJ19962.1"/>
    <property type="molecule type" value="Genomic_DNA"/>
</dbReference>
<dbReference type="EMBL" id="DAANFW010000028">
    <property type="protein sequence ID" value="HAC9693264.1"/>
    <property type="molecule type" value="Genomic_DNA"/>
</dbReference>
<evidence type="ECO:0000313" key="11">
    <source>
        <dbReference type="EMBL" id="MIT50587.1"/>
    </source>
</evidence>
<dbReference type="EMBL" id="DAAOJG010000029">
    <property type="protein sequence ID" value="HAD3314346.1"/>
    <property type="molecule type" value="Genomic_DNA"/>
</dbReference>
<dbReference type="EMBL" id="DAANHM010000034">
    <property type="protein sequence ID" value="HAC9896146.1"/>
    <property type="molecule type" value="Genomic_DNA"/>
</dbReference>
<evidence type="ECO:0000313" key="4">
    <source>
        <dbReference type="EMBL" id="HAC9687817.1"/>
    </source>
</evidence>
<dbReference type="EMBL" id="DAATVE010000030">
    <property type="protein sequence ID" value="HAF0254046.1"/>
    <property type="molecule type" value="Genomic_DNA"/>
</dbReference>
<dbReference type="PATRIC" id="fig|28901.787.peg.5091"/>
<geneLocation type="plasmid" evidence="2">
    <name>p109/9</name>
</geneLocation>
<evidence type="ECO:0000313" key="9">
    <source>
        <dbReference type="EMBL" id="HAF0196964.1"/>
    </source>
</evidence>
<reference evidence="4" key="2">
    <citation type="journal article" date="2018" name="Genome Biol.">
        <title>SKESA: strategic k-mer extension for scrupulous assemblies.</title>
        <authorList>
            <person name="Souvorov A."/>
            <person name="Agarwala R."/>
            <person name="Lipman D.J."/>
        </authorList>
    </citation>
    <scope>NUCLEOTIDE SEQUENCE</scope>
    <source>
        <strain evidence="10">2011-60-876-1</strain>
        <strain evidence="9">373DRC</strain>
        <strain evidence="6">D14916</strain>
        <strain evidence="7">I32</strain>
        <strain evidence="4">S05012-15</strain>
        <strain evidence="5">S05117-15</strain>
        <strain evidence="8">Typhimurium</strain>
    </source>
</reference>
<evidence type="ECO:0000313" key="8">
    <source>
        <dbReference type="EMBL" id="HAD3314346.1"/>
    </source>
</evidence>
<organism evidence="2">
    <name type="scientific">Salmonella typhimurium</name>
    <dbReference type="NCBI Taxonomy" id="90371"/>
    <lineage>
        <taxon>Bacteria</taxon>
        <taxon>Pseudomonadati</taxon>
        <taxon>Pseudomonadota</taxon>
        <taxon>Gammaproteobacteria</taxon>
        <taxon>Enterobacterales</taxon>
        <taxon>Enterobacteriaceae</taxon>
        <taxon>Salmonella</taxon>
    </lineage>
</organism>
<evidence type="ECO:0000313" key="7">
    <source>
        <dbReference type="EMBL" id="HAC9896146.1"/>
    </source>
</evidence>
<keyword evidence="2" id="KW-0614">Plasmid</keyword>
<dbReference type="EMBL" id="KP899806">
    <property type="protein sequence ID" value="AKJ20337.1"/>
    <property type="molecule type" value="Genomic_DNA"/>
</dbReference>
<reference evidence="2" key="1">
    <citation type="submission" date="2015-03" db="EMBL/GenBank/DDBJ databases">
        <title>Complete genome sequences of four Salmonella Typhimurium IncHI1 plasmids and their characteristics.</title>
        <authorList>
            <person name="Kubasova T."/>
            <person name="Matiasovicova J."/>
            <person name="Cejkova D."/>
            <person name="Sekelova Z."/>
            <person name="Polansky O."/>
            <person name="Medvecky M."/>
            <person name="Rychlik I."/>
            <person name="Juricova H."/>
        </authorList>
    </citation>
    <scope>NUCLEOTIDE SEQUENCE</scope>
    <source>
        <strain evidence="2">109/9</strain>
        <strain evidence="3">B71</strain>
        <strain evidence="1">F8475</strain>
        <plasmid evidence="2">p109/9</plasmid>
        <plasmid evidence="3">pB71</plasmid>
        <plasmid evidence="1">pF8475</plasmid>
    </source>
</reference>
<dbReference type="EMBL" id="RSUA01000035">
    <property type="protein sequence ID" value="MIT50587.1"/>
    <property type="molecule type" value="Genomic_DNA"/>
</dbReference>
<geneLocation type="plasmid" evidence="3">
    <name>pB71</name>
</geneLocation>
<proteinExistence type="predicted"/>
<accession>A0A6C8YU79</accession>
<evidence type="ECO:0000313" key="5">
    <source>
        <dbReference type="EMBL" id="HAC9693264.1"/>
    </source>
</evidence>